<dbReference type="InterPro" id="IPR000059">
    <property type="entry name" value="NUDIX_hydrolase_NudL_CS"/>
</dbReference>
<dbReference type="PANTHER" id="PTHR12992:SF11">
    <property type="entry name" value="MITOCHONDRIAL COENZYME A DIPHOSPHATASE NUDT8"/>
    <property type="match status" value="1"/>
</dbReference>
<dbReference type="Proteomes" id="UP000274756">
    <property type="component" value="Unassembled WGS sequence"/>
</dbReference>
<dbReference type="InterPro" id="IPR020084">
    <property type="entry name" value="NUDIX_hydrolase_CS"/>
</dbReference>
<dbReference type="PANTHER" id="PTHR12992">
    <property type="entry name" value="NUDIX HYDROLASE"/>
    <property type="match status" value="1"/>
</dbReference>
<dbReference type="GO" id="GO:0000287">
    <property type="term" value="F:magnesium ion binding"/>
    <property type="evidence" value="ECO:0007669"/>
    <property type="project" value="InterPro"/>
</dbReference>
<evidence type="ECO:0000256" key="1">
    <source>
        <dbReference type="ARBA" id="ARBA00001936"/>
    </source>
</evidence>
<name>A0A0N4U399_DRAME</name>
<feature type="transmembrane region" description="Helical" evidence="8">
    <location>
        <begin position="217"/>
        <end position="235"/>
    </location>
</feature>
<dbReference type="AlphaFoldDB" id="A0A0N4U399"/>
<dbReference type="InterPro" id="IPR015797">
    <property type="entry name" value="NUDIX_hydrolase-like_dom_sf"/>
</dbReference>
<evidence type="ECO:0000313" key="11">
    <source>
        <dbReference type="Proteomes" id="UP000038040"/>
    </source>
</evidence>
<dbReference type="Gene3D" id="3.90.79.10">
    <property type="entry name" value="Nucleoside Triphosphate Pyrophosphohydrolase"/>
    <property type="match status" value="1"/>
</dbReference>
<comment type="similarity">
    <text evidence="3">Belongs to the Nudix hydrolase family. PCD1 subfamily.</text>
</comment>
<evidence type="ECO:0000256" key="5">
    <source>
        <dbReference type="ARBA" id="ARBA00022801"/>
    </source>
</evidence>
<dbReference type="InterPro" id="IPR045121">
    <property type="entry name" value="CoAse"/>
</dbReference>
<accession>A0A0N4U399</accession>
<gene>
    <name evidence="10" type="ORF">DME_LOCUS5558</name>
</gene>
<evidence type="ECO:0000256" key="4">
    <source>
        <dbReference type="ARBA" id="ARBA00022723"/>
    </source>
</evidence>
<dbReference type="PROSITE" id="PS51462">
    <property type="entry name" value="NUDIX"/>
    <property type="match status" value="1"/>
</dbReference>
<dbReference type="GO" id="GO:0009132">
    <property type="term" value="P:nucleoside diphosphate metabolic process"/>
    <property type="evidence" value="ECO:0007669"/>
    <property type="project" value="InterPro"/>
</dbReference>
<evidence type="ECO:0000313" key="12">
    <source>
        <dbReference type="Proteomes" id="UP000274756"/>
    </source>
</evidence>
<feature type="domain" description="Nudix hydrolase" evidence="9">
    <location>
        <begin position="60"/>
        <end position="196"/>
    </location>
</feature>
<proteinExistence type="inferred from homology"/>
<reference evidence="13" key="1">
    <citation type="submission" date="2017-02" db="UniProtKB">
        <authorList>
            <consortium name="WormBaseParasite"/>
        </authorList>
    </citation>
    <scope>IDENTIFICATION</scope>
</reference>
<keyword evidence="5" id="KW-0378">Hydrolase</keyword>
<dbReference type="CDD" id="cd03426">
    <property type="entry name" value="NUDIX_CoAse_Nudt7"/>
    <property type="match status" value="1"/>
</dbReference>
<evidence type="ECO:0000256" key="7">
    <source>
        <dbReference type="ARBA" id="ARBA00023211"/>
    </source>
</evidence>
<evidence type="ECO:0000256" key="6">
    <source>
        <dbReference type="ARBA" id="ARBA00022842"/>
    </source>
</evidence>
<dbReference type="EMBL" id="UYYG01001152">
    <property type="protein sequence ID" value="VDN55585.1"/>
    <property type="molecule type" value="Genomic_DNA"/>
</dbReference>
<evidence type="ECO:0000256" key="3">
    <source>
        <dbReference type="ARBA" id="ARBA00006506"/>
    </source>
</evidence>
<keyword evidence="4" id="KW-0479">Metal-binding</keyword>
<dbReference type="GO" id="GO:0030145">
    <property type="term" value="F:manganese ion binding"/>
    <property type="evidence" value="ECO:0007669"/>
    <property type="project" value="InterPro"/>
</dbReference>
<keyword evidence="12" id="KW-1185">Reference proteome</keyword>
<evidence type="ECO:0000256" key="2">
    <source>
        <dbReference type="ARBA" id="ARBA00001946"/>
    </source>
</evidence>
<keyword evidence="8" id="KW-0812">Transmembrane</keyword>
<evidence type="ECO:0000313" key="13">
    <source>
        <dbReference type="WBParaSite" id="DME_0000119801-mRNA-1"/>
    </source>
</evidence>
<evidence type="ECO:0000313" key="10">
    <source>
        <dbReference type="EMBL" id="VDN55585.1"/>
    </source>
</evidence>
<dbReference type="OrthoDB" id="10262892at2759"/>
<protein>
    <submittedName>
        <fullName evidence="13">Nudix hydrolase domain-containing protein</fullName>
    </submittedName>
</protein>
<dbReference type="PROSITE" id="PS00893">
    <property type="entry name" value="NUDIX_BOX"/>
    <property type="match status" value="1"/>
</dbReference>
<evidence type="ECO:0000259" key="9">
    <source>
        <dbReference type="PROSITE" id="PS51462"/>
    </source>
</evidence>
<sequence>MQLYEISTTRKMILTNGRRTFCTDRYRYIERLRDEFLKRLKNSSLINRRRYLVYKNSTVGRDNAVLIPLVDNSEHFSILFTQRSFLLKNYGGQICFPGGKIERGELPLEAALRETKEEIGLDARTIKIYGTMPPIYNKKLQSRIYPVVGQLGNIENLRERELSYEVQTIFTVQIDELCEKFQYTYHRDGCFEYVLPKFNVSNFDIIRTNDQYPQKEFCIWGLTAVMLHSFLYYFVPFKYLKKITPPNYDNFF</sequence>
<dbReference type="InterPro" id="IPR000086">
    <property type="entry name" value="NUDIX_hydrolase_dom"/>
</dbReference>
<dbReference type="STRING" id="318479.A0A0N4U399"/>
<evidence type="ECO:0000256" key="8">
    <source>
        <dbReference type="SAM" id="Phobius"/>
    </source>
</evidence>
<keyword evidence="8" id="KW-1133">Transmembrane helix</keyword>
<comment type="cofactor">
    <cofactor evidence="1">
        <name>Mn(2+)</name>
        <dbReference type="ChEBI" id="CHEBI:29035"/>
    </cofactor>
</comment>
<dbReference type="Pfam" id="PF00293">
    <property type="entry name" value="NUDIX"/>
    <property type="match status" value="1"/>
</dbReference>
<reference evidence="10 12" key="2">
    <citation type="submission" date="2018-11" db="EMBL/GenBank/DDBJ databases">
        <authorList>
            <consortium name="Pathogen Informatics"/>
        </authorList>
    </citation>
    <scope>NUCLEOTIDE SEQUENCE [LARGE SCALE GENOMIC DNA]</scope>
</reference>
<keyword evidence="8" id="KW-0472">Membrane</keyword>
<comment type="cofactor">
    <cofactor evidence="2">
        <name>Mg(2+)</name>
        <dbReference type="ChEBI" id="CHEBI:18420"/>
    </cofactor>
</comment>
<organism evidence="11 13">
    <name type="scientific">Dracunculus medinensis</name>
    <name type="common">Guinea worm</name>
    <dbReference type="NCBI Taxonomy" id="318479"/>
    <lineage>
        <taxon>Eukaryota</taxon>
        <taxon>Metazoa</taxon>
        <taxon>Ecdysozoa</taxon>
        <taxon>Nematoda</taxon>
        <taxon>Chromadorea</taxon>
        <taxon>Rhabditida</taxon>
        <taxon>Spirurina</taxon>
        <taxon>Dracunculoidea</taxon>
        <taxon>Dracunculidae</taxon>
        <taxon>Dracunculus</taxon>
    </lineage>
</organism>
<dbReference type="SUPFAM" id="SSF55811">
    <property type="entry name" value="Nudix"/>
    <property type="match status" value="1"/>
</dbReference>
<dbReference type="WBParaSite" id="DME_0000119801-mRNA-1">
    <property type="protein sequence ID" value="DME_0000119801-mRNA-1"/>
    <property type="gene ID" value="DME_0000119801"/>
</dbReference>
<dbReference type="GO" id="GO:0010945">
    <property type="term" value="F:coenzyme A diphosphatase activity"/>
    <property type="evidence" value="ECO:0007669"/>
    <property type="project" value="InterPro"/>
</dbReference>
<keyword evidence="6" id="KW-0460">Magnesium</keyword>
<dbReference type="Proteomes" id="UP000038040">
    <property type="component" value="Unplaced"/>
</dbReference>
<dbReference type="PROSITE" id="PS01293">
    <property type="entry name" value="NUDIX_COA"/>
    <property type="match status" value="1"/>
</dbReference>
<keyword evidence="7" id="KW-0464">Manganese</keyword>